<reference evidence="1 2" key="1">
    <citation type="journal article" date="2024" name="BMC Genomics">
        <title>De novo assembly and annotation of Popillia japonica's genome with initial clues to its potential as an invasive pest.</title>
        <authorList>
            <person name="Cucini C."/>
            <person name="Boschi S."/>
            <person name="Funari R."/>
            <person name="Cardaioli E."/>
            <person name="Iannotti N."/>
            <person name="Marturano G."/>
            <person name="Paoli F."/>
            <person name="Bruttini M."/>
            <person name="Carapelli A."/>
            <person name="Frati F."/>
            <person name="Nardi F."/>
        </authorList>
    </citation>
    <scope>NUCLEOTIDE SEQUENCE [LARGE SCALE GENOMIC DNA]</scope>
    <source>
        <strain evidence="1">DMR45628</strain>
    </source>
</reference>
<sequence length="181" mass="20849">MKTQQSRTRRTKYSPVIARKFAHLLKITENDRDENSTIPNPTNEIFAGYREEICSFAKNHGKSIFIPPSSLLLPRRIASCDCFQFPVFISSYSTTVMKTQQSRTRRTKYSPVIARKFAHLLKITENDRDENSTIPNPTNEIFAGYREEICSFAKNHGKSIFIPPSSLLLPRRIASCEMLRM</sequence>
<accession>A0AAW1ISE1</accession>
<proteinExistence type="predicted"/>
<dbReference type="EMBL" id="JASPKY010000563">
    <property type="protein sequence ID" value="KAK9692856.1"/>
    <property type="molecule type" value="Genomic_DNA"/>
</dbReference>
<comment type="caution">
    <text evidence="1">The sequence shown here is derived from an EMBL/GenBank/DDBJ whole genome shotgun (WGS) entry which is preliminary data.</text>
</comment>
<protein>
    <submittedName>
        <fullName evidence="1">Uncharacterized protein</fullName>
    </submittedName>
</protein>
<dbReference type="Proteomes" id="UP001458880">
    <property type="component" value="Unassembled WGS sequence"/>
</dbReference>
<evidence type="ECO:0000313" key="1">
    <source>
        <dbReference type="EMBL" id="KAK9692856.1"/>
    </source>
</evidence>
<gene>
    <name evidence="1" type="ORF">QE152_g34862</name>
</gene>
<name>A0AAW1ISE1_POPJA</name>
<evidence type="ECO:0000313" key="2">
    <source>
        <dbReference type="Proteomes" id="UP001458880"/>
    </source>
</evidence>
<organism evidence="1 2">
    <name type="scientific">Popillia japonica</name>
    <name type="common">Japanese beetle</name>
    <dbReference type="NCBI Taxonomy" id="7064"/>
    <lineage>
        <taxon>Eukaryota</taxon>
        <taxon>Metazoa</taxon>
        <taxon>Ecdysozoa</taxon>
        <taxon>Arthropoda</taxon>
        <taxon>Hexapoda</taxon>
        <taxon>Insecta</taxon>
        <taxon>Pterygota</taxon>
        <taxon>Neoptera</taxon>
        <taxon>Endopterygota</taxon>
        <taxon>Coleoptera</taxon>
        <taxon>Polyphaga</taxon>
        <taxon>Scarabaeiformia</taxon>
        <taxon>Scarabaeidae</taxon>
        <taxon>Rutelinae</taxon>
        <taxon>Popillia</taxon>
    </lineage>
</organism>
<dbReference type="AlphaFoldDB" id="A0AAW1ISE1"/>
<keyword evidence="2" id="KW-1185">Reference proteome</keyword>